<sequence length="57" mass="6457">MALPLGFVVNGNADSVVLDTLKQARTWRKYMKVVQERGIKREKRRVFASGEGVIYSS</sequence>
<gene>
    <name evidence="1" type="ORF">COLO4_20747</name>
</gene>
<evidence type="ECO:0000313" key="2">
    <source>
        <dbReference type="Proteomes" id="UP000187203"/>
    </source>
</evidence>
<dbReference type="AlphaFoldDB" id="A0A1R3IX96"/>
<dbReference type="EMBL" id="AWUE01017374">
    <property type="protein sequence ID" value="OMO87195.1"/>
    <property type="molecule type" value="Genomic_DNA"/>
</dbReference>
<keyword evidence="2" id="KW-1185">Reference proteome</keyword>
<name>A0A1R3IX96_9ROSI</name>
<dbReference type="Proteomes" id="UP000187203">
    <property type="component" value="Unassembled WGS sequence"/>
</dbReference>
<accession>A0A1R3IX96</accession>
<evidence type="ECO:0000313" key="1">
    <source>
        <dbReference type="EMBL" id="OMO87195.1"/>
    </source>
</evidence>
<proteinExistence type="predicted"/>
<organism evidence="1 2">
    <name type="scientific">Corchorus olitorius</name>
    <dbReference type="NCBI Taxonomy" id="93759"/>
    <lineage>
        <taxon>Eukaryota</taxon>
        <taxon>Viridiplantae</taxon>
        <taxon>Streptophyta</taxon>
        <taxon>Embryophyta</taxon>
        <taxon>Tracheophyta</taxon>
        <taxon>Spermatophyta</taxon>
        <taxon>Magnoliopsida</taxon>
        <taxon>eudicotyledons</taxon>
        <taxon>Gunneridae</taxon>
        <taxon>Pentapetalae</taxon>
        <taxon>rosids</taxon>
        <taxon>malvids</taxon>
        <taxon>Malvales</taxon>
        <taxon>Malvaceae</taxon>
        <taxon>Grewioideae</taxon>
        <taxon>Apeibeae</taxon>
        <taxon>Corchorus</taxon>
    </lineage>
</organism>
<comment type="caution">
    <text evidence="1">The sequence shown here is derived from an EMBL/GenBank/DDBJ whole genome shotgun (WGS) entry which is preliminary data.</text>
</comment>
<reference evidence="2" key="1">
    <citation type="submission" date="2013-09" db="EMBL/GenBank/DDBJ databases">
        <title>Corchorus olitorius genome sequencing.</title>
        <authorList>
            <person name="Alam M."/>
            <person name="Haque M.S."/>
            <person name="Islam M.S."/>
            <person name="Emdad E.M."/>
            <person name="Islam M.M."/>
            <person name="Ahmed B."/>
            <person name="Halim A."/>
            <person name="Hossen Q.M.M."/>
            <person name="Hossain M.Z."/>
            <person name="Ahmed R."/>
            <person name="Khan M.M."/>
            <person name="Islam R."/>
            <person name="Rashid M.M."/>
            <person name="Khan S.A."/>
            <person name="Rahman M.S."/>
            <person name="Alam M."/>
            <person name="Yahiya A.S."/>
            <person name="Khan M.S."/>
            <person name="Azam M.S."/>
            <person name="Haque T."/>
            <person name="Lashkar M.Z.H."/>
            <person name="Akhand A.I."/>
            <person name="Morshed G."/>
            <person name="Roy S."/>
            <person name="Uddin K.S."/>
            <person name="Rabeya T."/>
            <person name="Hossain A.S."/>
            <person name="Chowdhury A."/>
            <person name="Snigdha A.R."/>
            <person name="Mortoza M.S."/>
            <person name="Matin S.A."/>
            <person name="Hoque S.M.E."/>
            <person name="Islam M.K."/>
            <person name="Roy D.K."/>
            <person name="Haider R."/>
            <person name="Moosa M.M."/>
            <person name="Elias S.M."/>
            <person name="Hasan A.M."/>
            <person name="Jahan S."/>
            <person name="Shafiuddin M."/>
            <person name="Mahmood N."/>
            <person name="Shommy N.S."/>
        </authorList>
    </citation>
    <scope>NUCLEOTIDE SEQUENCE [LARGE SCALE GENOMIC DNA]</scope>
    <source>
        <strain evidence="2">cv. O-4</strain>
    </source>
</reference>
<protein>
    <submittedName>
        <fullName evidence="1">Uncharacterized protein</fullName>
    </submittedName>
</protein>